<organism evidence="1 2">
    <name type="scientific">Polyplax serrata</name>
    <name type="common">Common mouse louse</name>
    <dbReference type="NCBI Taxonomy" id="468196"/>
    <lineage>
        <taxon>Eukaryota</taxon>
        <taxon>Metazoa</taxon>
        <taxon>Ecdysozoa</taxon>
        <taxon>Arthropoda</taxon>
        <taxon>Hexapoda</taxon>
        <taxon>Insecta</taxon>
        <taxon>Pterygota</taxon>
        <taxon>Neoptera</taxon>
        <taxon>Paraneoptera</taxon>
        <taxon>Psocodea</taxon>
        <taxon>Troctomorpha</taxon>
        <taxon>Phthiraptera</taxon>
        <taxon>Anoplura</taxon>
        <taxon>Polyplacidae</taxon>
        <taxon>Polyplax</taxon>
    </lineage>
</organism>
<dbReference type="EMBL" id="JAWJWE010000038">
    <property type="protein sequence ID" value="KAK6623532.1"/>
    <property type="molecule type" value="Genomic_DNA"/>
</dbReference>
<dbReference type="Proteomes" id="UP001372834">
    <property type="component" value="Unassembled WGS sequence"/>
</dbReference>
<evidence type="ECO:0000313" key="1">
    <source>
        <dbReference type="EMBL" id="KAK6623532.1"/>
    </source>
</evidence>
<reference evidence="1 2" key="1">
    <citation type="submission" date="2023-10" db="EMBL/GenBank/DDBJ databases">
        <title>Genomes of two closely related lineages of the louse Polyplax serrata with different host specificities.</title>
        <authorList>
            <person name="Martinu J."/>
            <person name="Tarabai H."/>
            <person name="Stefka J."/>
            <person name="Hypsa V."/>
        </authorList>
    </citation>
    <scope>NUCLEOTIDE SEQUENCE [LARGE SCALE GENOMIC DNA]</scope>
    <source>
        <strain evidence="1">HR10_N</strain>
    </source>
</reference>
<proteinExistence type="predicted"/>
<sequence>MSRRRKKESQLRRVGNLGRERMGVKKETVKNYLMDDVDGQIDKRLEEECWNFWWLLFQKENSKISFPLIREFKITEIIKLEKRLYEFPFRKSLYLRKKRLWL</sequence>
<accession>A0AAN8NW12</accession>
<comment type="caution">
    <text evidence="1">The sequence shown here is derived from an EMBL/GenBank/DDBJ whole genome shotgun (WGS) entry which is preliminary data.</text>
</comment>
<dbReference type="AlphaFoldDB" id="A0AAN8NW12"/>
<evidence type="ECO:0000313" key="2">
    <source>
        <dbReference type="Proteomes" id="UP001372834"/>
    </source>
</evidence>
<gene>
    <name evidence="1" type="ORF">RUM43_009384</name>
</gene>
<protein>
    <submittedName>
        <fullName evidence="1">Uncharacterized protein</fullName>
    </submittedName>
</protein>
<name>A0AAN8NW12_POLSC</name>